<feature type="transmembrane region" description="Helical" evidence="1">
    <location>
        <begin position="349"/>
        <end position="372"/>
    </location>
</feature>
<keyword evidence="1" id="KW-1133">Transmembrane helix</keyword>
<gene>
    <name evidence="2" type="ORF">ADEAN_000450500</name>
</gene>
<keyword evidence="1" id="KW-0472">Membrane</keyword>
<accession>A0A7G2CDK1</accession>
<reference evidence="2 3" key="1">
    <citation type="submission" date="2020-08" db="EMBL/GenBank/DDBJ databases">
        <authorList>
            <person name="Newling K."/>
            <person name="Davey J."/>
            <person name="Forrester S."/>
        </authorList>
    </citation>
    <scope>NUCLEOTIDE SEQUENCE [LARGE SCALE GENOMIC DNA]</scope>
    <source>
        <strain evidence="3">Crithidia deanei Carvalho (ATCC PRA-265)</strain>
    </source>
</reference>
<feature type="transmembrane region" description="Helical" evidence="1">
    <location>
        <begin position="301"/>
        <end position="317"/>
    </location>
</feature>
<protein>
    <submittedName>
        <fullName evidence="2">Uncharacterized protein</fullName>
    </submittedName>
</protein>
<dbReference type="AlphaFoldDB" id="A0A7G2CDK1"/>
<organism evidence="2 3">
    <name type="scientific">Angomonas deanei</name>
    <dbReference type="NCBI Taxonomy" id="59799"/>
    <lineage>
        <taxon>Eukaryota</taxon>
        <taxon>Discoba</taxon>
        <taxon>Euglenozoa</taxon>
        <taxon>Kinetoplastea</taxon>
        <taxon>Metakinetoplastina</taxon>
        <taxon>Trypanosomatida</taxon>
        <taxon>Trypanosomatidae</taxon>
        <taxon>Strigomonadinae</taxon>
        <taxon>Angomonas</taxon>
    </lineage>
</organism>
<feature type="transmembrane region" description="Helical" evidence="1">
    <location>
        <begin position="195"/>
        <end position="217"/>
    </location>
</feature>
<evidence type="ECO:0000256" key="1">
    <source>
        <dbReference type="SAM" id="Phobius"/>
    </source>
</evidence>
<dbReference type="VEuPathDB" id="TriTrypDB:ADEAN_000450500"/>
<evidence type="ECO:0000313" key="3">
    <source>
        <dbReference type="Proteomes" id="UP000515908"/>
    </source>
</evidence>
<dbReference type="OrthoDB" id="263559at2759"/>
<dbReference type="Proteomes" id="UP000515908">
    <property type="component" value="Chromosome 08"/>
</dbReference>
<sequence length="392" mass="43720">MSKYSTVFQVISTAVFFFLSLYLYQCSSFSELMAPIEGYSLTDVKKSNLTPESYTALFWMQRSSTVSYINLYNTDEETSGFETLDSTFAEEGNVVVPFRAMYLSIFGKVLEPLNETYSVWMGYYVGKISERDESYLRRSSVVVISFSGMFACLVCWKLVHTVSELIVNCVKQRESLVAERNRLLKGFTAEQIQSTINVTSISTAFVVLFLVVVPLFVLEVTSLNPVCCSSALVGLSVIFLVRGEADIARSKEEVNEFKTDKPIVIQGKLHFFPLKKAPSLTPFCLSAVIGVVAVLLDAGQFTNVLAVLAWIVTACVRRGNRRVLVKMVSGKDGPKNVGFSFYSDTMMMLTGMCCISAVIFGVLFCCTAPFWYGKQSWPVFAALFFQEGTPRK</sequence>
<evidence type="ECO:0000313" key="2">
    <source>
        <dbReference type="EMBL" id="CAD2217027.1"/>
    </source>
</evidence>
<keyword evidence="1" id="KW-0812">Transmembrane</keyword>
<keyword evidence="3" id="KW-1185">Reference proteome</keyword>
<proteinExistence type="predicted"/>
<name>A0A7G2CDK1_9TRYP</name>
<dbReference type="EMBL" id="LR877152">
    <property type="protein sequence ID" value="CAD2217027.1"/>
    <property type="molecule type" value="Genomic_DNA"/>
</dbReference>
<feature type="transmembrane region" description="Helical" evidence="1">
    <location>
        <begin position="6"/>
        <end position="24"/>
    </location>
</feature>